<protein>
    <submittedName>
        <fullName evidence="1">Uncharacterized protein</fullName>
    </submittedName>
</protein>
<dbReference type="AlphaFoldDB" id="A0A7Y0L4E5"/>
<evidence type="ECO:0000313" key="2">
    <source>
        <dbReference type="Proteomes" id="UP000533476"/>
    </source>
</evidence>
<keyword evidence="2" id="KW-1185">Reference proteome</keyword>
<sequence length="83" mass="10012">MSTMAWIQPLRDDRDGARRQQKMVFLDLVTKPGCRGFSQRMMRPPRVSLGRAWPRRERFLIHWAQLKRFPQSHWTSRPSFLSE</sequence>
<organism evidence="1 2">
    <name type="scientific">Sulfobacillus harzensis</name>
    <dbReference type="NCBI Taxonomy" id="2729629"/>
    <lineage>
        <taxon>Bacteria</taxon>
        <taxon>Bacillati</taxon>
        <taxon>Bacillota</taxon>
        <taxon>Clostridia</taxon>
        <taxon>Eubacteriales</taxon>
        <taxon>Clostridiales Family XVII. Incertae Sedis</taxon>
        <taxon>Sulfobacillus</taxon>
    </lineage>
</organism>
<name>A0A7Y0L4E5_9FIRM</name>
<dbReference type="Proteomes" id="UP000533476">
    <property type="component" value="Unassembled WGS sequence"/>
</dbReference>
<reference evidence="1 2" key="1">
    <citation type="submission" date="2020-04" db="EMBL/GenBank/DDBJ databases">
        <authorList>
            <person name="Zhang R."/>
            <person name="Schippers A."/>
        </authorList>
    </citation>
    <scope>NUCLEOTIDE SEQUENCE [LARGE SCALE GENOMIC DNA]</scope>
    <source>
        <strain evidence="1 2">DSM 109850</strain>
    </source>
</reference>
<dbReference type="RefSeq" id="WP_169098800.1">
    <property type="nucleotide sequence ID" value="NZ_JABBVZ010000023.1"/>
</dbReference>
<comment type="caution">
    <text evidence="1">The sequence shown here is derived from an EMBL/GenBank/DDBJ whole genome shotgun (WGS) entry which is preliminary data.</text>
</comment>
<proteinExistence type="predicted"/>
<dbReference type="EMBL" id="JABBVZ010000023">
    <property type="protein sequence ID" value="NMP22466.1"/>
    <property type="molecule type" value="Genomic_DNA"/>
</dbReference>
<gene>
    <name evidence="1" type="ORF">HIJ39_08885</name>
</gene>
<accession>A0A7Y0L4E5</accession>
<evidence type="ECO:0000313" key="1">
    <source>
        <dbReference type="EMBL" id="NMP22466.1"/>
    </source>
</evidence>